<feature type="region of interest" description="Disordered" evidence="4">
    <location>
        <begin position="715"/>
        <end position="736"/>
    </location>
</feature>
<dbReference type="PANTHER" id="PTHR45937">
    <property type="entry name" value="ASPARAGINE SYNTHETASE DOMAIN-CONTAINING PROTEIN 1"/>
    <property type="match status" value="1"/>
</dbReference>
<keyword evidence="1" id="KW-0028">Amino-acid biosynthesis</keyword>
<keyword evidence="3" id="KW-0315">Glutamine amidotransferase</keyword>
<dbReference type="VEuPathDB" id="PlasmoDB:PmUG01_12040700"/>
<evidence type="ECO:0000256" key="1">
    <source>
        <dbReference type="ARBA" id="ARBA00022605"/>
    </source>
</evidence>
<gene>
    <name evidence="5" type="primary">PmlGA01_120034400</name>
    <name evidence="5" type="ORF">PMLGA01_120034400</name>
</gene>
<dbReference type="EMBL" id="LT594500">
    <property type="protein sequence ID" value="SBT80178.1"/>
    <property type="molecule type" value="Genomic_DNA"/>
</dbReference>
<protein>
    <recommendedName>
        <fullName evidence="7">Asparagine synthase</fullName>
    </recommendedName>
</protein>
<evidence type="ECO:0008006" key="7">
    <source>
        <dbReference type="Google" id="ProtNLM"/>
    </source>
</evidence>
<dbReference type="InterPro" id="IPR014729">
    <property type="entry name" value="Rossmann-like_a/b/a_fold"/>
</dbReference>
<sequence length="1261" mass="150216">MNNFMVRIKGSSEKINNAIREVFTKNFVEDNFFEKEIELKDQVKKREIYMLTENYVDTYMKQYLIKNDDNHWFYSIICEFSVLPDNNNIITCTGVNDVSIIPSVLNVEFYASDVYFENMENEEFQIKLIEKRKKAYKEVKVKNRSVLLLHGYFNYVDKSDVRENKANDIKGLYYYIQENIHNLNKWVNNIEGSFILIYVHYEHGQVNFFFFNDQFGMKSFIFFYEQNSIILTNMYGFFINYDFNYIPINDEYYQFDDKSVRGNLNLIDDDPFLFFFHTNEKTPNKCTDRVVYCYSEENIIKREYLNMVNINEKVGFQINPYYVYNLVLLLEKGEIFLKNVKKENCIYTNHYEWNEQKLTFSQNFYDIFNYFERHHFFHNVHTDELVYLKKIVATLINQIKDHEENKKGGSNLNKGRMFTETKLNNIFINLYLNLLSNVIKKKLEQVFLHHSGKLDQKMEPKGENKIGVENTTSQGGKRKSVGILFSGGIDSTLLTLITIRNFFPLYEDGYMELINVSFNENAVDRYTCLIAYEKIINMFPVYDIRLVLVDVSGVELINYERIIYSLISPNNTTMDYNISSAFFFANMGKGYICQRSFFNLHEWKYIKKKAMAILNINFEGQIKEHTLGVPKEKEQSTNVQNKKEEKNVEGVVGVCTERKIKNKCYVCEFVRNKKCVHRCCSICCRKLRYVYINEFLLEKEKIKANKYMKENEVKNKKDGVTTPTSSSTRHNTYKKIDGSENRQNNYVDMYEVKYDETNSNTKCIYLLIKKKKIFINFEIFRECHVHKGKMYDYQQIGLLYREFNKELEQSKKEGRRRGEDGKKDGVYIDKSNYLNSKYDSDTYDHMCGIVFDEKSHIQKNSSKRYLKKGNDETTRNAEKEIYSLNEECYMREEKLSDNNFFLKKDKQNFIDKFVTARTANDANNFEKIKSLFSKEKYKKGESMNKKEAINKNKILTDYQHEKEEREDESLNFLNRKLYNKGNNEDTGEIYYCNHELLIIGSGADELYGGYYRQNNTNNTNKRKTQENYKMNEMIKDIKRIWNRNLYRDDRIFTFTSRSKKHIFYPYLNIHLVNFLFLVSFYLIEAPILSSFGLEKRNRSDDEGEAEETKEESLDEAAEDIPPIPISEEHTCQRYNIDKKERTKEKDTLMRKENYCLVFVERVEECYNLYRLIKNYKISKWILRMAIFFLKFKELMFFKKKAIQFGSKAKNTRKYMKESITSSINDQGTGTCLLDTDDKKKGHDSYTLLSQYINTFEGIHVD</sequence>
<evidence type="ECO:0000313" key="5">
    <source>
        <dbReference type="EMBL" id="SBT80178.1"/>
    </source>
</evidence>
<evidence type="ECO:0000256" key="4">
    <source>
        <dbReference type="SAM" id="MobiDB-lite"/>
    </source>
</evidence>
<dbReference type="AlphaFoldDB" id="A0A1C3L0Y2"/>
<dbReference type="PANTHER" id="PTHR45937:SF1">
    <property type="entry name" value="ASPARAGINE SYNTHETASE DOMAIN-CONTAINING PROTEIN 1"/>
    <property type="match status" value="1"/>
</dbReference>
<dbReference type="Gene3D" id="3.40.50.620">
    <property type="entry name" value="HUPs"/>
    <property type="match status" value="2"/>
</dbReference>
<accession>A0A1C3L0Y2</accession>
<name>A0A1C3L0Y2_PLAMA</name>
<feature type="compositionally biased region" description="Polar residues" evidence="4">
    <location>
        <begin position="721"/>
        <end position="730"/>
    </location>
</feature>
<dbReference type="Proteomes" id="UP000219799">
    <property type="component" value="Chromosome 12"/>
</dbReference>
<evidence type="ECO:0000313" key="6">
    <source>
        <dbReference type="Proteomes" id="UP000219799"/>
    </source>
</evidence>
<dbReference type="GO" id="GO:0006529">
    <property type="term" value="P:asparagine biosynthetic process"/>
    <property type="evidence" value="ECO:0007669"/>
    <property type="project" value="UniProtKB-KW"/>
</dbReference>
<evidence type="ECO:0000256" key="2">
    <source>
        <dbReference type="ARBA" id="ARBA00022888"/>
    </source>
</evidence>
<evidence type="ECO:0000256" key="3">
    <source>
        <dbReference type="ARBA" id="ARBA00022962"/>
    </source>
</evidence>
<reference evidence="5 6" key="1">
    <citation type="submission" date="2016-06" db="EMBL/GenBank/DDBJ databases">
        <authorList>
            <consortium name="Pathogen Informatics"/>
        </authorList>
    </citation>
    <scope>NUCLEOTIDE SEQUENCE [LARGE SCALE GENOMIC DNA]</scope>
    <source>
        <strain evidence="5">PmlGA01</strain>
    </source>
</reference>
<proteinExistence type="predicted"/>
<organism evidence="5 6">
    <name type="scientific">Plasmodium malariae</name>
    <dbReference type="NCBI Taxonomy" id="5858"/>
    <lineage>
        <taxon>Eukaryota</taxon>
        <taxon>Sar</taxon>
        <taxon>Alveolata</taxon>
        <taxon>Apicomplexa</taxon>
        <taxon>Aconoidasida</taxon>
        <taxon>Haemosporida</taxon>
        <taxon>Plasmodiidae</taxon>
        <taxon>Plasmodium</taxon>
        <taxon>Plasmodium (Plasmodium)</taxon>
    </lineage>
</organism>
<keyword evidence="2" id="KW-0061">Asparagine biosynthesis</keyword>
<dbReference type="SUPFAM" id="SSF52402">
    <property type="entry name" value="Adenine nucleotide alpha hydrolases-like"/>
    <property type="match status" value="1"/>
</dbReference>
<dbReference type="InterPro" id="IPR051857">
    <property type="entry name" value="Asn_synthetase_domain"/>
</dbReference>